<sequence>MILTFITKCNRGKEMNDPDFIICGAQKAGTTSLLRYLRSHPEIFMPNKEVHFFDRNYLKGLEWYKSQFADNSVSIKVYGEKCPEYMYLENVPERIYQNFPNIKLIFILRNPLERAYSGYWHEVKNGRENLPFEKAIKKEEERLKSEEAYCKIHCSYIDRGKYIEQLKRFEYYFSKD</sequence>
<dbReference type="GO" id="GO:0008146">
    <property type="term" value="F:sulfotransferase activity"/>
    <property type="evidence" value="ECO:0007669"/>
    <property type="project" value="InterPro"/>
</dbReference>
<dbReference type="Gene3D" id="3.40.50.300">
    <property type="entry name" value="P-loop containing nucleotide triphosphate hydrolases"/>
    <property type="match status" value="1"/>
</dbReference>
<dbReference type="AlphaFoldDB" id="A0A2D3C6A7"/>
<evidence type="ECO:0000256" key="1">
    <source>
        <dbReference type="ARBA" id="ARBA00022679"/>
    </source>
</evidence>
<dbReference type="InterPro" id="IPR000863">
    <property type="entry name" value="Sulfotransferase_dom"/>
</dbReference>
<name>A0A2D3C6A7_9EURY</name>
<organism evidence="4 5">
    <name type="scientific">Methanohalophilus portucalensis</name>
    <dbReference type="NCBI Taxonomy" id="39664"/>
    <lineage>
        <taxon>Archaea</taxon>
        <taxon>Methanobacteriati</taxon>
        <taxon>Methanobacteriota</taxon>
        <taxon>Stenosarchaea group</taxon>
        <taxon>Methanomicrobia</taxon>
        <taxon>Methanosarcinales</taxon>
        <taxon>Methanosarcinaceae</taxon>
        <taxon>Methanohalophilus</taxon>
    </lineage>
</organism>
<evidence type="ECO:0000313" key="4">
    <source>
        <dbReference type="EMBL" id="ATU08250.1"/>
    </source>
</evidence>
<feature type="domain" description="Sulfotransferase" evidence="3">
    <location>
        <begin position="17"/>
        <end position="173"/>
    </location>
</feature>
<dbReference type="PANTHER" id="PTHR10605:SF56">
    <property type="entry name" value="BIFUNCTIONAL HEPARAN SULFATE N-DEACETYLASE_N-SULFOTRANSFERASE"/>
    <property type="match status" value="1"/>
</dbReference>
<evidence type="ECO:0000256" key="2">
    <source>
        <dbReference type="ARBA" id="ARBA00023180"/>
    </source>
</evidence>
<gene>
    <name evidence="4" type="ORF">BKM01_05395</name>
</gene>
<dbReference type="EMBL" id="CP017881">
    <property type="protein sequence ID" value="ATU08250.1"/>
    <property type="molecule type" value="Genomic_DNA"/>
</dbReference>
<evidence type="ECO:0000259" key="3">
    <source>
        <dbReference type="Pfam" id="PF00685"/>
    </source>
</evidence>
<evidence type="ECO:0000313" key="5">
    <source>
        <dbReference type="Proteomes" id="UP000229678"/>
    </source>
</evidence>
<dbReference type="Proteomes" id="UP000229678">
    <property type="component" value="Chromosome"/>
</dbReference>
<reference evidence="5" key="1">
    <citation type="submission" date="2016-10" db="EMBL/GenBank/DDBJ databases">
        <authorList>
            <person name="L'haridon S."/>
            <person name="Corre E."/>
        </authorList>
    </citation>
    <scope>NUCLEOTIDE SEQUENCE [LARGE SCALE GENOMIC DNA]</scope>
    <source>
        <strain evidence="5">FDF-1T</strain>
    </source>
</reference>
<keyword evidence="2" id="KW-0325">Glycoprotein</keyword>
<accession>A0A2D3C6A7</accession>
<dbReference type="Pfam" id="PF00685">
    <property type="entry name" value="Sulfotransfer_1"/>
    <property type="match status" value="1"/>
</dbReference>
<proteinExistence type="predicted"/>
<dbReference type="PANTHER" id="PTHR10605">
    <property type="entry name" value="HEPARAN SULFATE SULFOTRANSFERASE"/>
    <property type="match status" value="1"/>
</dbReference>
<dbReference type="InterPro" id="IPR027417">
    <property type="entry name" value="P-loop_NTPase"/>
</dbReference>
<keyword evidence="1" id="KW-0808">Transferase</keyword>
<dbReference type="KEGG" id="mpot:BKM01_05395"/>
<dbReference type="InterPro" id="IPR037359">
    <property type="entry name" value="NST/OST"/>
</dbReference>
<dbReference type="SUPFAM" id="SSF52540">
    <property type="entry name" value="P-loop containing nucleoside triphosphate hydrolases"/>
    <property type="match status" value="1"/>
</dbReference>
<protein>
    <recommendedName>
        <fullName evidence="3">Sulfotransferase domain-containing protein</fullName>
    </recommendedName>
</protein>